<comment type="caution">
    <text evidence="2">The sequence shown here is derived from an EMBL/GenBank/DDBJ whole genome shotgun (WGS) entry which is preliminary data.</text>
</comment>
<evidence type="ECO:0000313" key="2">
    <source>
        <dbReference type="EMBL" id="KAK7036351.1"/>
    </source>
</evidence>
<proteinExistence type="predicted"/>
<accession>A0AAW0CBL5</accession>
<gene>
    <name evidence="2" type="ORF">R3P38DRAFT_2518066</name>
</gene>
<keyword evidence="1" id="KW-0812">Transmembrane</keyword>
<keyword evidence="1" id="KW-0472">Membrane</keyword>
<keyword evidence="3" id="KW-1185">Reference proteome</keyword>
<organism evidence="2 3">
    <name type="scientific">Favolaschia claudopus</name>
    <dbReference type="NCBI Taxonomy" id="2862362"/>
    <lineage>
        <taxon>Eukaryota</taxon>
        <taxon>Fungi</taxon>
        <taxon>Dikarya</taxon>
        <taxon>Basidiomycota</taxon>
        <taxon>Agaricomycotina</taxon>
        <taxon>Agaricomycetes</taxon>
        <taxon>Agaricomycetidae</taxon>
        <taxon>Agaricales</taxon>
        <taxon>Marasmiineae</taxon>
        <taxon>Mycenaceae</taxon>
        <taxon>Favolaschia</taxon>
    </lineage>
</organism>
<sequence>MISPSSILHSIRSFRLGYNPAYPGRWTTPAIILVFSLLTAFIACINRKPPFPLSAYEFVQEITYTPNDTLPALPLSGWIPSVLQAPTSSFQPQTLSVGDSFTLNNSLLSFTITSALDRKNKNAPVSVFPYFNNPFSTACDIVCVYSGSQAERNSLYHQFSAEIVCNFPATAVTLSWQESIDAGDNFIFRNLVVDLYPNMVRSPIDVCAVFSDIFYRAETYSSAAALELGGNITGLILRYNITPSCSNPHKGDPGCLEIWPVDFSSTYTEFTVYDDRGVGQLLDPNFGGGLGSPDAATTNSSFPLPVPILPHMNPPAAQISRSLSNMFQSTFHYLRLELGNIHPNLIYASPDVYNQTISLPVAAGRFAGDVNSYRAQMANETFFFQVLKVVELFNTTARVPVMEYSRTIPRLKPLGSAMTSVFVSTFAMLSTIWTVFSLVAGALATMYSGETLVFRSIP</sequence>
<keyword evidence="1" id="KW-1133">Transmembrane helix</keyword>
<dbReference type="AlphaFoldDB" id="A0AAW0CBL5"/>
<feature type="transmembrane region" description="Helical" evidence="1">
    <location>
        <begin position="420"/>
        <end position="444"/>
    </location>
</feature>
<protein>
    <recommendedName>
        <fullName evidence="4">Transmembrane protein</fullName>
    </recommendedName>
</protein>
<evidence type="ECO:0008006" key="4">
    <source>
        <dbReference type="Google" id="ProtNLM"/>
    </source>
</evidence>
<evidence type="ECO:0000256" key="1">
    <source>
        <dbReference type="SAM" id="Phobius"/>
    </source>
</evidence>
<reference evidence="2 3" key="1">
    <citation type="journal article" date="2024" name="J Genomics">
        <title>Draft genome sequencing and assembly of Favolaschia claudopus CIRM-BRFM 2984 isolated from oak limbs.</title>
        <authorList>
            <person name="Navarro D."/>
            <person name="Drula E."/>
            <person name="Chaduli D."/>
            <person name="Cazenave R."/>
            <person name="Ahrendt S."/>
            <person name="Wang J."/>
            <person name="Lipzen A."/>
            <person name="Daum C."/>
            <person name="Barry K."/>
            <person name="Grigoriev I.V."/>
            <person name="Favel A."/>
            <person name="Rosso M.N."/>
            <person name="Martin F."/>
        </authorList>
    </citation>
    <scope>NUCLEOTIDE SEQUENCE [LARGE SCALE GENOMIC DNA]</scope>
    <source>
        <strain evidence="2 3">CIRM-BRFM 2984</strain>
    </source>
</reference>
<evidence type="ECO:0000313" key="3">
    <source>
        <dbReference type="Proteomes" id="UP001362999"/>
    </source>
</evidence>
<dbReference type="EMBL" id="JAWWNJ010000019">
    <property type="protein sequence ID" value="KAK7036351.1"/>
    <property type="molecule type" value="Genomic_DNA"/>
</dbReference>
<name>A0AAW0CBL5_9AGAR</name>
<dbReference type="Proteomes" id="UP001362999">
    <property type="component" value="Unassembled WGS sequence"/>
</dbReference>
<feature type="transmembrane region" description="Helical" evidence="1">
    <location>
        <begin position="26"/>
        <end position="45"/>
    </location>
</feature>